<reference evidence="1" key="1">
    <citation type="journal article" date="2019" name="bioRxiv">
        <title>The Genome of the Zebra Mussel, Dreissena polymorpha: A Resource for Invasive Species Research.</title>
        <authorList>
            <person name="McCartney M.A."/>
            <person name="Auch B."/>
            <person name="Kono T."/>
            <person name="Mallez S."/>
            <person name="Zhang Y."/>
            <person name="Obille A."/>
            <person name="Becker A."/>
            <person name="Abrahante J.E."/>
            <person name="Garbe J."/>
            <person name="Badalamenti J.P."/>
            <person name="Herman A."/>
            <person name="Mangelson H."/>
            <person name="Liachko I."/>
            <person name="Sullivan S."/>
            <person name="Sone E.D."/>
            <person name="Koren S."/>
            <person name="Silverstein K.A.T."/>
            <person name="Beckman K.B."/>
            <person name="Gohl D.M."/>
        </authorList>
    </citation>
    <scope>NUCLEOTIDE SEQUENCE</scope>
    <source>
        <strain evidence="1">Duluth1</strain>
        <tissue evidence="1">Whole animal</tissue>
    </source>
</reference>
<reference evidence="1" key="2">
    <citation type="submission" date="2020-11" db="EMBL/GenBank/DDBJ databases">
        <authorList>
            <person name="McCartney M.A."/>
            <person name="Auch B."/>
            <person name="Kono T."/>
            <person name="Mallez S."/>
            <person name="Becker A."/>
            <person name="Gohl D.M."/>
            <person name="Silverstein K.A.T."/>
            <person name="Koren S."/>
            <person name="Bechman K.B."/>
            <person name="Herman A."/>
            <person name="Abrahante J.E."/>
            <person name="Garbe J."/>
        </authorList>
    </citation>
    <scope>NUCLEOTIDE SEQUENCE</scope>
    <source>
        <strain evidence="1">Duluth1</strain>
        <tissue evidence="1">Whole animal</tissue>
    </source>
</reference>
<accession>A0A9D4BPG7</accession>
<dbReference type="EMBL" id="JAIWYP010000015">
    <property type="protein sequence ID" value="KAH3702271.1"/>
    <property type="molecule type" value="Genomic_DNA"/>
</dbReference>
<gene>
    <name evidence="1" type="ORF">DPMN_077282</name>
</gene>
<comment type="caution">
    <text evidence="1">The sequence shown here is derived from an EMBL/GenBank/DDBJ whole genome shotgun (WGS) entry which is preliminary data.</text>
</comment>
<proteinExistence type="predicted"/>
<evidence type="ECO:0000313" key="1">
    <source>
        <dbReference type="EMBL" id="KAH3702271.1"/>
    </source>
</evidence>
<keyword evidence="2" id="KW-1185">Reference proteome</keyword>
<dbReference type="AlphaFoldDB" id="A0A9D4BPG7"/>
<dbReference type="Proteomes" id="UP000828390">
    <property type="component" value="Unassembled WGS sequence"/>
</dbReference>
<protein>
    <submittedName>
        <fullName evidence="1">Uncharacterized protein</fullName>
    </submittedName>
</protein>
<name>A0A9D4BPG7_DREPO</name>
<evidence type="ECO:0000313" key="2">
    <source>
        <dbReference type="Proteomes" id="UP000828390"/>
    </source>
</evidence>
<sequence length="95" mass="11026">MPTLTPVMELRSDTVTSLRRMTYMEIRPSILQTTTESEDTNLLHTTNVVTLSCTEITGAHRAINIEQYSTYLKLLRVTAYVHIFIHNCRRPRDED</sequence>
<organism evidence="1 2">
    <name type="scientific">Dreissena polymorpha</name>
    <name type="common">Zebra mussel</name>
    <name type="synonym">Mytilus polymorpha</name>
    <dbReference type="NCBI Taxonomy" id="45954"/>
    <lineage>
        <taxon>Eukaryota</taxon>
        <taxon>Metazoa</taxon>
        <taxon>Spiralia</taxon>
        <taxon>Lophotrochozoa</taxon>
        <taxon>Mollusca</taxon>
        <taxon>Bivalvia</taxon>
        <taxon>Autobranchia</taxon>
        <taxon>Heteroconchia</taxon>
        <taxon>Euheterodonta</taxon>
        <taxon>Imparidentia</taxon>
        <taxon>Neoheterodontei</taxon>
        <taxon>Myida</taxon>
        <taxon>Dreissenoidea</taxon>
        <taxon>Dreissenidae</taxon>
        <taxon>Dreissena</taxon>
    </lineage>
</organism>